<dbReference type="EMBL" id="JBHUJD010000033">
    <property type="protein sequence ID" value="MFD2312245.1"/>
    <property type="molecule type" value="Genomic_DNA"/>
</dbReference>
<comment type="caution">
    <text evidence="6">The sequence shown here is derived from an EMBL/GenBank/DDBJ whole genome shotgun (WGS) entry which is preliminary data.</text>
</comment>
<feature type="domain" description="AB hydrolase-1" evidence="5">
    <location>
        <begin position="5"/>
        <end position="163"/>
    </location>
</feature>
<keyword evidence="4" id="KW-0472">Membrane</keyword>
<evidence type="ECO:0000313" key="6">
    <source>
        <dbReference type="EMBL" id="MFD2312245.1"/>
    </source>
</evidence>
<dbReference type="Proteomes" id="UP001597425">
    <property type="component" value="Unassembled WGS sequence"/>
</dbReference>
<dbReference type="InterPro" id="IPR000073">
    <property type="entry name" value="AB_hydrolase_1"/>
</dbReference>
<evidence type="ECO:0000256" key="1">
    <source>
        <dbReference type="ARBA" id="ARBA00004240"/>
    </source>
</evidence>
<evidence type="ECO:0000256" key="2">
    <source>
        <dbReference type="ARBA" id="ARBA00004370"/>
    </source>
</evidence>
<dbReference type="InterPro" id="IPR052374">
    <property type="entry name" value="SERAC1"/>
</dbReference>
<reference evidence="7" key="1">
    <citation type="journal article" date="2019" name="Int. J. Syst. Evol. Microbiol.">
        <title>The Global Catalogue of Microorganisms (GCM) 10K type strain sequencing project: providing services to taxonomists for standard genome sequencing and annotation.</title>
        <authorList>
            <consortium name="The Broad Institute Genomics Platform"/>
            <consortium name="The Broad Institute Genome Sequencing Center for Infectious Disease"/>
            <person name="Wu L."/>
            <person name="Ma J."/>
        </authorList>
    </citation>
    <scope>NUCLEOTIDE SEQUENCE [LARGE SCALE GENOMIC DNA]</scope>
    <source>
        <strain evidence="7">KCTC 12848</strain>
    </source>
</reference>
<protein>
    <submittedName>
        <fullName evidence="6">Esterase/lipase family protein</fullName>
    </submittedName>
</protein>
<keyword evidence="3" id="KW-0256">Endoplasmic reticulum</keyword>
<dbReference type="Gene3D" id="3.40.50.1820">
    <property type="entry name" value="alpha/beta hydrolase"/>
    <property type="match status" value="1"/>
</dbReference>
<evidence type="ECO:0000259" key="5">
    <source>
        <dbReference type="Pfam" id="PF12697"/>
    </source>
</evidence>
<organism evidence="6 7">
    <name type="scientific">Microbulbifer halophilus</name>
    <dbReference type="NCBI Taxonomy" id="453963"/>
    <lineage>
        <taxon>Bacteria</taxon>
        <taxon>Pseudomonadati</taxon>
        <taxon>Pseudomonadota</taxon>
        <taxon>Gammaproteobacteria</taxon>
        <taxon>Cellvibrionales</taxon>
        <taxon>Microbulbiferaceae</taxon>
        <taxon>Microbulbifer</taxon>
    </lineage>
</organism>
<sequence length="251" mass="28220">MRAHVVFVHGLSGHLEKTWTVKGTNSPELWPKWLAEDISGIGLWLVDYPAAKTNWRGHGMPLSDRADNILARLLLEPRLARGNIIFVVHSLGGLVVEQLLRNAYRDITNNRKTEDFLTRVRRIAFLGTPHRGSLHANIINALWLLARPSASTRDLAVGNPQLRDLNFWYRQYSRDNGIQNLVLAEGRPERFLGIALPETLGTVVSPNSADAGLPETPKLVDHSHISICKPANREDDVYVLLKDFIINPVRI</sequence>
<name>A0ABW5EIW2_9GAMM</name>
<dbReference type="RefSeq" id="WP_265723155.1">
    <property type="nucleotide sequence ID" value="NZ_JAPIVK010000039.1"/>
</dbReference>
<dbReference type="PANTHER" id="PTHR48182:SF2">
    <property type="entry name" value="PROTEIN SERAC1"/>
    <property type="match status" value="1"/>
</dbReference>
<dbReference type="PANTHER" id="PTHR48182">
    <property type="entry name" value="PROTEIN SERAC1"/>
    <property type="match status" value="1"/>
</dbReference>
<dbReference type="Pfam" id="PF12697">
    <property type="entry name" value="Abhydrolase_6"/>
    <property type="match status" value="1"/>
</dbReference>
<proteinExistence type="predicted"/>
<comment type="subcellular location">
    <subcellularLocation>
        <location evidence="1">Endoplasmic reticulum</location>
    </subcellularLocation>
    <subcellularLocation>
        <location evidence="2">Membrane</location>
    </subcellularLocation>
</comment>
<dbReference type="InterPro" id="IPR029058">
    <property type="entry name" value="AB_hydrolase_fold"/>
</dbReference>
<accession>A0ABW5EIW2</accession>
<keyword evidence="7" id="KW-1185">Reference proteome</keyword>
<evidence type="ECO:0000256" key="3">
    <source>
        <dbReference type="ARBA" id="ARBA00022824"/>
    </source>
</evidence>
<evidence type="ECO:0000256" key="4">
    <source>
        <dbReference type="ARBA" id="ARBA00023136"/>
    </source>
</evidence>
<dbReference type="SUPFAM" id="SSF53474">
    <property type="entry name" value="alpha/beta-Hydrolases"/>
    <property type="match status" value="1"/>
</dbReference>
<gene>
    <name evidence="6" type="ORF">ACFSKX_17625</name>
</gene>
<evidence type="ECO:0000313" key="7">
    <source>
        <dbReference type="Proteomes" id="UP001597425"/>
    </source>
</evidence>